<dbReference type="SUPFAM" id="SSF51445">
    <property type="entry name" value="(Trans)glycosidases"/>
    <property type="match status" value="1"/>
</dbReference>
<accession>A0AAE3T6U0</accession>
<evidence type="ECO:0000256" key="2">
    <source>
        <dbReference type="ARBA" id="ARBA00007186"/>
    </source>
</evidence>
<evidence type="ECO:0000313" key="9">
    <source>
        <dbReference type="EMBL" id="MDF0599617.1"/>
    </source>
</evidence>
<dbReference type="InterPro" id="IPR017853">
    <property type="entry name" value="GH"/>
</dbReference>
<dbReference type="EMBL" id="JARGYC010000004">
    <property type="protein sequence ID" value="MDF0599617.1"/>
    <property type="molecule type" value="Genomic_DNA"/>
</dbReference>
<evidence type="ECO:0000256" key="6">
    <source>
        <dbReference type="ARBA" id="ARBA00023277"/>
    </source>
</evidence>
<organism evidence="9 10">
    <name type="scientific">Psychromarinibacter sediminicola</name>
    <dbReference type="NCBI Taxonomy" id="3033385"/>
    <lineage>
        <taxon>Bacteria</taxon>
        <taxon>Pseudomonadati</taxon>
        <taxon>Pseudomonadota</taxon>
        <taxon>Alphaproteobacteria</taxon>
        <taxon>Rhodobacterales</taxon>
        <taxon>Paracoccaceae</taxon>
        <taxon>Psychromarinibacter</taxon>
    </lineage>
</organism>
<name>A0AAE3T6U0_9RHOB</name>
<dbReference type="InterPro" id="IPR010720">
    <property type="entry name" value="Alpha-L-AF_C"/>
</dbReference>
<dbReference type="SUPFAM" id="SSF51011">
    <property type="entry name" value="Glycosyl hydrolase domain"/>
    <property type="match status" value="1"/>
</dbReference>
<keyword evidence="7" id="KW-0326">Glycosidase</keyword>
<dbReference type="Gene3D" id="3.20.20.80">
    <property type="entry name" value="Glycosidases"/>
    <property type="match status" value="1"/>
</dbReference>
<reference evidence="9" key="1">
    <citation type="submission" date="2023-03" db="EMBL/GenBank/DDBJ databases">
        <title>Multiphase analysis and comparison of six strains from genera Psychromarinibacter, Lutimaribacter, and Maritimibacter, including a novel species: Psychromarinibacter sediminicola sp. nov.</title>
        <authorList>
            <person name="Wang Y.-H."/>
            <person name="Ye M.-Q."/>
            <person name="Du Z.-J."/>
        </authorList>
    </citation>
    <scope>NUCLEOTIDE SEQUENCE</scope>
    <source>
        <strain evidence="9">C21-152</strain>
    </source>
</reference>
<sequence>MKVNAAIHRDFRIAEIDDRLYAAFIEHMGRAIYSGIYEPGHPEADEMGFRRDVMKFVKDLNIPAIRYPGGNFVSAYDWKDGIGPKEERPVRLDLAWRSKETNQVGINEFAWWAKEADIEMMLAINLGSKGLQDAREFVEYVNHPSGSFWSDLRRSHGVEDPYDVKMWCLGNEMDGPWQIGHKEAPEYGRLANETAKALRQLTPDAEMVVCGSSNDQMPTYPEWEREVLEECYENVHHISLHKYFGNNSKDTLNFFGKIEETGRYIQSIAGVIDYVKAKKRAKNDVHICFDEWNVWYHIRESDTQRWKTWDWPEAPDLLEEDYNFEDALFIGGLLNEFIRRSDRVKIACIAQLVNVIAPIRAERGGPAWRQTIYWPYQMASLHGRGTALRVAVDAPTYDCRVADDVSYLDIAATHDAGAGTVTVFALNRHLTETAELDMALTGFPGASLVMHKVMEGHDLAATNGPDKPDAIAPRDGTGVGIEDGALKGRLAPLSYHVLKFKVA</sequence>
<dbReference type="Gene3D" id="2.60.40.1180">
    <property type="entry name" value="Golgi alpha-mannosidase II"/>
    <property type="match status" value="1"/>
</dbReference>
<evidence type="ECO:0000259" key="8">
    <source>
        <dbReference type="SMART" id="SM00813"/>
    </source>
</evidence>
<dbReference type="InterPro" id="IPR013780">
    <property type="entry name" value="Glyco_hydro_b"/>
</dbReference>
<dbReference type="EC" id="3.2.1.55" evidence="4"/>
<dbReference type="GO" id="GO:0046373">
    <property type="term" value="P:L-arabinose metabolic process"/>
    <property type="evidence" value="ECO:0007669"/>
    <property type="project" value="InterPro"/>
</dbReference>
<dbReference type="GO" id="GO:0046556">
    <property type="term" value="F:alpha-L-arabinofuranosidase activity"/>
    <property type="evidence" value="ECO:0007669"/>
    <property type="project" value="UniProtKB-EC"/>
</dbReference>
<proteinExistence type="inferred from homology"/>
<evidence type="ECO:0000256" key="7">
    <source>
        <dbReference type="ARBA" id="ARBA00023295"/>
    </source>
</evidence>
<keyword evidence="5" id="KW-0378">Hydrolase</keyword>
<feature type="domain" description="Alpha-L-arabinofuranosidase C-terminal" evidence="8">
    <location>
        <begin position="290"/>
        <end position="494"/>
    </location>
</feature>
<dbReference type="RefSeq" id="WP_275565760.1">
    <property type="nucleotide sequence ID" value="NZ_JARGYC010000004.1"/>
</dbReference>
<keyword evidence="10" id="KW-1185">Reference proteome</keyword>
<dbReference type="PANTHER" id="PTHR43576">
    <property type="entry name" value="ALPHA-L-ARABINOFURANOSIDASE C-RELATED"/>
    <property type="match status" value="1"/>
</dbReference>
<dbReference type="SMART" id="SM00813">
    <property type="entry name" value="Alpha-L-AF_C"/>
    <property type="match status" value="1"/>
</dbReference>
<evidence type="ECO:0000256" key="3">
    <source>
        <dbReference type="ARBA" id="ARBA00011165"/>
    </source>
</evidence>
<dbReference type="Proteomes" id="UP001220964">
    <property type="component" value="Unassembled WGS sequence"/>
</dbReference>
<dbReference type="AlphaFoldDB" id="A0AAE3T6U0"/>
<dbReference type="InterPro" id="IPR055235">
    <property type="entry name" value="ASD1_cat"/>
</dbReference>
<gene>
    <name evidence="9" type="ORF">P1J78_02625</name>
</gene>
<evidence type="ECO:0000256" key="5">
    <source>
        <dbReference type="ARBA" id="ARBA00022801"/>
    </source>
</evidence>
<dbReference type="PANTHER" id="PTHR43576:SF3">
    <property type="entry name" value="ALPHA-L-ARABINOFURANOSIDASE C"/>
    <property type="match status" value="1"/>
</dbReference>
<dbReference type="GO" id="GO:0000272">
    <property type="term" value="P:polysaccharide catabolic process"/>
    <property type="evidence" value="ECO:0007669"/>
    <property type="project" value="TreeGrafter"/>
</dbReference>
<evidence type="ECO:0000256" key="1">
    <source>
        <dbReference type="ARBA" id="ARBA00001462"/>
    </source>
</evidence>
<comment type="subunit">
    <text evidence="3">Homohexamer; trimer of dimers.</text>
</comment>
<dbReference type="Pfam" id="PF22848">
    <property type="entry name" value="ASD1_dom"/>
    <property type="match status" value="1"/>
</dbReference>
<evidence type="ECO:0000313" key="10">
    <source>
        <dbReference type="Proteomes" id="UP001220964"/>
    </source>
</evidence>
<evidence type="ECO:0000256" key="4">
    <source>
        <dbReference type="ARBA" id="ARBA00012670"/>
    </source>
</evidence>
<dbReference type="Pfam" id="PF06964">
    <property type="entry name" value="Alpha-L-AF_C"/>
    <property type="match status" value="1"/>
</dbReference>
<comment type="similarity">
    <text evidence="2">Belongs to the glycosyl hydrolase 51 family.</text>
</comment>
<comment type="caution">
    <text evidence="9">The sequence shown here is derived from an EMBL/GenBank/DDBJ whole genome shotgun (WGS) entry which is preliminary data.</text>
</comment>
<keyword evidence="6" id="KW-0119">Carbohydrate metabolism</keyword>
<comment type="catalytic activity">
    <reaction evidence="1">
        <text>Hydrolysis of terminal non-reducing alpha-L-arabinofuranoside residues in alpha-L-arabinosides.</text>
        <dbReference type="EC" id="3.2.1.55"/>
    </reaction>
</comment>
<protein>
    <recommendedName>
        <fullName evidence="4">non-reducing end alpha-L-arabinofuranosidase</fullName>
        <ecNumber evidence="4">3.2.1.55</ecNumber>
    </recommendedName>
</protein>